<accession>U1N2H2</accession>
<evidence type="ECO:0000313" key="3">
    <source>
        <dbReference type="Proteomes" id="UP000030710"/>
    </source>
</evidence>
<dbReference type="AlphaFoldDB" id="U1N2H2"/>
<name>U1N2H2_9EURY</name>
<dbReference type="Pfam" id="PF25942">
    <property type="entry name" value="Ig_halo"/>
    <property type="match status" value="1"/>
</dbReference>
<dbReference type="EMBL" id="KE356561">
    <property type="protein sequence ID" value="ERG97079.1"/>
    <property type="molecule type" value="Genomic_DNA"/>
</dbReference>
<feature type="domain" description="Ig-like" evidence="1">
    <location>
        <begin position="39"/>
        <end position="115"/>
    </location>
</feature>
<dbReference type="Proteomes" id="UP000030710">
    <property type="component" value="Unassembled WGS sequence"/>
</dbReference>
<dbReference type="HOGENOM" id="CLU_165875_0_0_2"/>
<organism evidence="2 3">
    <name type="scientific">Haloquadratum walsbyi J07HQW2</name>
    <dbReference type="NCBI Taxonomy" id="1238425"/>
    <lineage>
        <taxon>Archaea</taxon>
        <taxon>Methanobacteriati</taxon>
        <taxon>Methanobacteriota</taxon>
        <taxon>Stenosarchaea group</taxon>
        <taxon>Halobacteria</taxon>
        <taxon>Halobacteriales</taxon>
        <taxon>Haloferacaceae</taxon>
        <taxon>Haloquadratum</taxon>
    </lineage>
</organism>
<gene>
    <name evidence="2" type="ORF">J07HQW2_03565</name>
</gene>
<protein>
    <recommendedName>
        <fullName evidence="1">Ig-like domain-containing protein</fullName>
    </recommendedName>
</protein>
<evidence type="ECO:0000313" key="2">
    <source>
        <dbReference type="EMBL" id="ERG97079.1"/>
    </source>
</evidence>
<evidence type="ECO:0000259" key="1">
    <source>
        <dbReference type="Pfam" id="PF25942"/>
    </source>
</evidence>
<dbReference type="eggNOG" id="arCOG12133">
    <property type="taxonomic scope" value="Archaea"/>
</dbReference>
<sequence>MPTQRARINSDLQFGRDAADNVQQSQPTLVVRNYDSSETHSVHIQLHDTAGNCAFERTLQVDPSRAITTEMRCDAANYTITAQIETGSVDMTRCDIETGMDKTALIETGNGSVRVVDDFI</sequence>
<proteinExistence type="predicted"/>
<dbReference type="InterPro" id="IPR058929">
    <property type="entry name" value="Ig_halo"/>
</dbReference>
<dbReference type="RefSeq" id="WP_021056541.1">
    <property type="nucleotide sequence ID" value="NZ_KE356561.1"/>
</dbReference>
<reference evidence="2 3" key="1">
    <citation type="journal article" date="2013" name="PLoS ONE">
        <title>Assembly-driven community genomics of a hypersaline microbial ecosystem.</title>
        <authorList>
            <person name="Podell S."/>
            <person name="Ugalde J.A."/>
            <person name="Narasingarao P."/>
            <person name="Banfield J.F."/>
            <person name="Heidelberg K.B."/>
            <person name="Allen E.E."/>
        </authorList>
    </citation>
    <scope>NUCLEOTIDE SEQUENCE [LARGE SCALE GENOMIC DNA]</scope>
    <source>
        <strain evidence="3">J07HQW2</strain>
    </source>
</reference>